<dbReference type="AlphaFoldDB" id="A0AA96V9U5"/>
<proteinExistence type="predicted"/>
<accession>A0AA96V9U5</accession>
<dbReference type="RefSeq" id="WP_316559846.1">
    <property type="nucleotide sequence ID" value="NZ_CP131062.1"/>
</dbReference>
<feature type="transmembrane region" description="Helical" evidence="1">
    <location>
        <begin position="105"/>
        <end position="122"/>
    </location>
</feature>
<evidence type="ECO:0000313" key="3">
    <source>
        <dbReference type="Proteomes" id="UP001302662"/>
    </source>
</evidence>
<reference evidence="2 3" key="1">
    <citation type="submission" date="2023-07" db="EMBL/GenBank/DDBJ databases">
        <title>Closed genome sequence of Methanimicrococcus sp. Es2.</title>
        <authorList>
            <person name="Protasov E."/>
            <person name="Platt K."/>
            <person name="Reeh H."/>
            <person name="Poehlein A."/>
            <person name="Daniel R."/>
            <person name="Brune A."/>
        </authorList>
    </citation>
    <scope>NUCLEOTIDE SEQUENCE [LARGE SCALE GENOMIC DNA]</scope>
    <source>
        <strain evidence="2 3">Es2</strain>
    </source>
</reference>
<organism evidence="2 3">
    <name type="scientific">Methanimicrococcus stummii</name>
    <dbReference type="NCBI Taxonomy" id="3028294"/>
    <lineage>
        <taxon>Archaea</taxon>
        <taxon>Methanobacteriati</taxon>
        <taxon>Methanobacteriota</taxon>
        <taxon>Stenosarchaea group</taxon>
        <taxon>Methanomicrobia</taxon>
        <taxon>Methanosarcinales</taxon>
        <taxon>Methanosarcinaceae</taxon>
        <taxon>Methanimicrococcus</taxon>
    </lineage>
</organism>
<dbReference type="EMBL" id="CP131062">
    <property type="protein sequence ID" value="WNY28305.1"/>
    <property type="molecule type" value="Genomic_DNA"/>
</dbReference>
<protein>
    <submittedName>
        <fullName evidence="2">Uncharacterized protein</fullName>
    </submittedName>
</protein>
<dbReference type="Proteomes" id="UP001302662">
    <property type="component" value="Chromosome"/>
</dbReference>
<name>A0AA96V9U5_9EURY</name>
<keyword evidence="3" id="KW-1185">Reference proteome</keyword>
<gene>
    <name evidence="2" type="ORF">MmiEs2_04900</name>
</gene>
<sequence length="127" mass="13910">MGFFDTISKTLTQNVNLDQNVSMFDNLLGGGIANKTQDQRQYQNTQTTYTTNYNQNTYDYSVNMISDSPFASLKKGDMGTLAAEPTQNVSPSTSMEAAQTSKTDMTGLLVIGGIAVIALYAYKEFMT</sequence>
<dbReference type="GeneID" id="85196938"/>
<keyword evidence="1" id="KW-0812">Transmembrane</keyword>
<evidence type="ECO:0000256" key="1">
    <source>
        <dbReference type="SAM" id="Phobius"/>
    </source>
</evidence>
<dbReference type="KEGG" id="mees:MmiEs2_04900"/>
<keyword evidence="1" id="KW-0472">Membrane</keyword>
<evidence type="ECO:0000313" key="2">
    <source>
        <dbReference type="EMBL" id="WNY28305.1"/>
    </source>
</evidence>
<keyword evidence="1" id="KW-1133">Transmembrane helix</keyword>